<keyword evidence="5 12" id="KW-0378">Hydrolase</keyword>
<evidence type="ECO:0000256" key="9">
    <source>
        <dbReference type="ARBA" id="ARBA00023326"/>
    </source>
</evidence>
<dbReference type="OrthoDB" id="6018988at2"/>
<dbReference type="EMBL" id="CP002505">
    <property type="protein sequence ID" value="ADW75418.1"/>
    <property type="molecule type" value="Genomic_DNA"/>
</dbReference>
<dbReference type="Pfam" id="PF22352">
    <property type="entry name" value="K319L-like_PKD"/>
    <property type="match status" value="1"/>
</dbReference>
<dbReference type="PANTHER" id="PTHR42976">
    <property type="entry name" value="BIFUNCTIONAL CHITINASE/LYSOZYME-RELATED"/>
    <property type="match status" value="1"/>
</dbReference>
<feature type="chain" id="PRO_5002609096" description="chitinase" evidence="10">
    <location>
        <begin position="25"/>
        <end position="851"/>
    </location>
</feature>
<dbReference type="EMBL" id="JBHUCJ010000001">
    <property type="protein sequence ID" value="MFD3222037.1"/>
    <property type="molecule type" value="Genomic_DNA"/>
</dbReference>
<keyword evidence="4 10" id="KW-0732">Signal</keyword>
<dbReference type="Gene3D" id="2.10.10.20">
    <property type="entry name" value="Carbohydrate-binding module superfamily 5/12"/>
    <property type="match status" value="1"/>
</dbReference>
<dbReference type="CDD" id="cd12215">
    <property type="entry name" value="ChiC_BD"/>
    <property type="match status" value="1"/>
</dbReference>
<dbReference type="InterPro" id="IPR013783">
    <property type="entry name" value="Ig-like_fold"/>
</dbReference>
<sequence length="851" mass="91646" precursor="true">MRMNKITQMLCVAGLTMASASAFALEAWNGQEGGDTFEVIFDGSVYSNAWWVGATNCPGTAEQDQGANPWRKVRDASATEMSQYGNPTVCEIAGDGTQNNYVDYDSSRDYLAGDIVLANGMTYKTSKPTPAHSFAPAENNPWVVYAPTPVWSSSATYNQGDKVQKDGVMYEALFYTINNDPSLTANQNPDGNNGHPWKPLGPVQIYSQDQIDNAPTLNIDTLYPANSLVKYNGKNYQSSVIVQKVKPDDVSPWAVYMDWSGTKERVGTPKNPWPAQFYAPYVDFTLNMQPDLVGLAKNQNVNHFTMAFMVAKDANTCVPTWGTAYSVTNYAQYSKIKALREAGGDIMVSIGGANNAPLAAACNNVNDLQQHYYDIVENLNLQVLDFDIEGNWLADKESIQRRNAAVKLVQDRWAAEGRHIGVWYTLPVLPTGLTHEGMEVLQDAKDQGVVLTGINVMAMDYGNVQCQSANTEGQNIHGKCATSAIDNLFTQVKGLYPEKSAAQVYAMLGTTPMIGYNDVQGEVFYLSDARLVYQQAKDYGLGMIGAWSVARDQPGVSGQVSAEHSGMTPEQAPMYAYSEIFAPITSGSPAPVETNTPPVANAGIAQQVNGTAVITLDGSASTDKEGDTLTYQWKQVSGPAVTLQNSDAAKATFSVAQPVTNAVYTFSLTVSDGEGSTTAQTSVNVIDASKPVAPSVTLESTYTVTSGESLTLTAKVTDPDTQAADLHYQWTNPAGLPVAPAQGAASNTEVINAPQVTVDTRFTVDVTVTDNTGLTDTATTTILVKAKTAAGDYEYVYPQSSEKYVAGTRVLGSDGGIYQCKPFPYSGWCSQAAWAYAPATGTNWQDAWDKQ</sequence>
<evidence type="ECO:0000313" key="13">
    <source>
        <dbReference type="EMBL" id="MFD3222037.1"/>
    </source>
</evidence>
<gene>
    <name evidence="12" type="ordered locus">Rahaq_3829</name>
    <name evidence="13" type="ORF">ACFPK4_00670</name>
</gene>
<dbReference type="GO" id="GO:0006032">
    <property type="term" value="P:chitin catabolic process"/>
    <property type="evidence" value="ECO:0007669"/>
    <property type="project" value="UniProtKB-KW"/>
</dbReference>
<feature type="domain" description="GH18" evidence="11">
    <location>
        <begin position="275"/>
        <end position="567"/>
    </location>
</feature>
<reference evidence="14" key="1">
    <citation type="submission" date="2011-01" db="EMBL/GenBank/DDBJ databases">
        <title>Complete sequence of chromosome of Rahnella sp. Y9602.</title>
        <authorList>
            <consortium name="US DOE Joint Genome Institute"/>
            <person name="Lucas S."/>
            <person name="Copeland A."/>
            <person name="Lapidus A."/>
            <person name="Cheng J.-F."/>
            <person name="Goodwin L."/>
            <person name="Pitluck S."/>
            <person name="Lu M."/>
            <person name="Detter J.C."/>
            <person name="Han C."/>
            <person name="Tapia R."/>
            <person name="Land M."/>
            <person name="Hauser L."/>
            <person name="Kyrpides N."/>
            <person name="Ivanova N."/>
            <person name="Ovchinnikova G."/>
            <person name="Pagani I."/>
            <person name="Sobecky P.A."/>
            <person name="Martinez R.J."/>
            <person name="Woyke T."/>
        </authorList>
    </citation>
    <scope>NUCLEOTIDE SEQUENCE [LARGE SCALE GENOMIC DNA]</scope>
    <source>
        <strain evidence="14">Y9602</strain>
    </source>
</reference>
<dbReference type="SUPFAM" id="SSF51055">
    <property type="entry name" value="Carbohydrate binding domain"/>
    <property type="match status" value="1"/>
</dbReference>
<dbReference type="InterPro" id="IPR022409">
    <property type="entry name" value="PKD/Chitinase_dom"/>
</dbReference>
<dbReference type="HOGENOM" id="CLU_016929_0_0_6"/>
<evidence type="ECO:0000256" key="10">
    <source>
        <dbReference type="SAM" id="SignalP"/>
    </source>
</evidence>
<dbReference type="Gene3D" id="2.60.40.10">
    <property type="entry name" value="Immunoglobulins"/>
    <property type="match status" value="2"/>
</dbReference>
<keyword evidence="7" id="KW-0119">Carbohydrate metabolism</keyword>
<evidence type="ECO:0000256" key="6">
    <source>
        <dbReference type="ARBA" id="ARBA00023024"/>
    </source>
</evidence>
<dbReference type="InterPro" id="IPR036573">
    <property type="entry name" value="CBM_sf_5/12"/>
</dbReference>
<dbReference type="GO" id="GO:0030246">
    <property type="term" value="F:carbohydrate binding"/>
    <property type="evidence" value="ECO:0007669"/>
    <property type="project" value="InterPro"/>
</dbReference>
<dbReference type="Pfam" id="PF00704">
    <property type="entry name" value="Glyco_hydro_18"/>
    <property type="match status" value="1"/>
</dbReference>
<dbReference type="InterPro" id="IPR017853">
    <property type="entry name" value="GH"/>
</dbReference>
<dbReference type="FunFam" id="3.20.20.80:FF:000118">
    <property type="entry name" value="Probable bifunctional chitinase/lysozyme"/>
    <property type="match status" value="1"/>
</dbReference>
<keyword evidence="9" id="KW-0624">Polysaccharide degradation</keyword>
<keyword evidence="15" id="KW-1185">Reference proteome</keyword>
<evidence type="ECO:0000313" key="12">
    <source>
        <dbReference type="EMBL" id="ADW75418.1"/>
    </source>
</evidence>
<reference evidence="13 15" key="3">
    <citation type="submission" date="2024-09" db="EMBL/GenBank/DDBJ databases">
        <title>Genomes of Rahnella.</title>
        <authorList>
            <person name="Mnguni F.C."/>
            <person name="Shin G.Y."/>
            <person name="Coutinho T."/>
        </authorList>
    </citation>
    <scope>NUCLEOTIDE SEQUENCE [LARGE SCALE GENOMIC DNA]</scope>
    <source>
        <strain evidence="13 15">20WA0057</strain>
    </source>
</reference>
<evidence type="ECO:0000256" key="8">
    <source>
        <dbReference type="ARBA" id="ARBA00023295"/>
    </source>
</evidence>
<dbReference type="SMART" id="SM00089">
    <property type="entry name" value="PKD"/>
    <property type="match status" value="2"/>
</dbReference>
<evidence type="ECO:0000256" key="7">
    <source>
        <dbReference type="ARBA" id="ARBA00023277"/>
    </source>
</evidence>
<dbReference type="Gene3D" id="3.20.20.80">
    <property type="entry name" value="Glycosidases"/>
    <property type="match status" value="1"/>
</dbReference>
<evidence type="ECO:0000256" key="2">
    <source>
        <dbReference type="ARBA" id="ARBA00012729"/>
    </source>
</evidence>
<dbReference type="GO" id="GO:0005576">
    <property type="term" value="C:extracellular region"/>
    <property type="evidence" value="ECO:0007669"/>
    <property type="project" value="InterPro"/>
</dbReference>
<dbReference type="CDD" id="cd06543">
    <property type="entry name" value="GH18_PF-ChiA-like"/>
    <property type="match status" value="1"/>
</dbReference>
<dbReference type="SUPFAM" id="SSF49299">
    <property type="entry name" value="PKD domain"/>
    <property type="match status" value="1"/>
</dbReference>
<dbReference type="PROSITE" id="PS51910">
    <property type="entry name" value="GH18_2"/>
    <property type="match status" value="1"/>
</dbReference>
<dbReference type="RefSeq" id="WP_013577107.1">
    <property type="nucleotide sequence ID" value="NC_015061.1"/>
</dbReference>
<dbReference type="GO" id="GO:0008061">
    <property type="term" value="F:chitin binding"/>
    <property type="evidence" value="ECO:0007669"/>
    <property type="project" value="UniProtKB-KW"/>
</dbReference>
<evidence type="ECO:0000259" key="11">
    <source>
        <dbReference type="PROSITE" id="PS51910"/>
    </source>
</evidence>
<dbReference type="InterPro" id="IPR003610">
    <property type="entry name" value="CBM5/12"/>
</dbReference>
<protein>
    <recommendedName>
        <fullName evidence="2">chitinase</fullName>
        <ecNumber evidence="2">3.2.1.14</ecNumber>
    </recommendedName>
</protein>
<proteinExistence type="predicted"/>
<evidence type="ECO:0000313" key="14">
    <source>
        <dbReference type="Proteomes" id="UP000007257"/>
    </source>
</evidence>
<dbReference type="KEGG" id="rah:Rahaq_3829"/>
<keyword evidence="3" id="KW-0147">Chitin-binding</keyword>
<evidence type="ECO:0000256" key="1">
    <source>
        <dbReference type="ARBA" id="ARBA00000822"/>
    </source>
</evidence>
<keyword evidence="6" id="KW-0146">Chitin degradation</keyword>
<evidence type="ECO:0000256" key="4">
    <source>
        <dbReference type="ARBA" id="ARBA00022729"/>
    </source>
</evidence>
<organism evidence="12 14">
    <name type="scientific">Rahnella sp. (strain Y9602)</name>
    <dbReference type="NCBI Taxonomy" id="2703885"/>
    <lineage>
        <taxon>Bacteria</taxon>
        <taxon>Pseudomonadati</taxon>
        <taxon>Pseudomonadota</taxon>
        <taxon>Gammaproteobacteria</taxon>
        <taxon>Enterobacterales</taxon>
        <taxon>Yersiniaceae</taxon>
        <taxon>Rahnella</taxon>
    </lineage>
</organism>
<reference evidence="12 14" key="2">
    <citation type="journal article" date="2012" name="J. Bacteriol.">
        <title>Complete Genome Sequence of Rahnella sp. Strain Y9602, a Gammaproteobacterium Isolate from Metal- and Radionuclide-Contaminated Soil.</title>
        <authorList>
            <person name="Martinez R.J."/>
            <person name="Bruce D."/>
            <person name="Detter C."/>
            <person name="Goodwin L.A."/>
            <person name="Han J."/>
            <person name="Han C.S."/>
            <person name="Held B."/>
            <person name="Land M.L."/>
            <person name="Mikhailova N."/>
            <person name="Nolan M."/>
            <person name="Pennacchio L."/>
            <person name="Pitluck S."/>
            <person name="Tapia R."/>
            <person name="Woyke T."/>
            <person name="Sobecky P.A."/>
        </authorList>
    </citation>
    <scope>NUCLEOTIDE SEQUENCE [LARGE SCALE GENOMIC DNA]</scope>
    <source>
        <strain evidence="12 14">Y9602</strain>
    </source>
</reference>
<evidence type="ECO:0000256" key="3">
    <source>
        <dbReference type="ARBA" id="ARBA00022669"/>
    </source>
</evidence>
<dbReference type="PANTHER" id="PTHR42976:SF1">
    <property type="entry name" value="GH18 DOMAIN-CONTAINING PROTEIN-RELATED"/>
    <property type="match status" value="1"/>
</dbReference>
<dbReference type="Proteomes" id="UP000007257">
    <property type="component" value="Chromosome"/>
</dbReference>
<dbReference type="GO" id="GO:0000272">
    <property type="term" value="P:polysaccharide catabolic process"/>
    <property type="evidence" value="ECO:0007669"/>
    <property type="project" value="UniProtKB-KW"/>
</dbReference>
<dbReference type="InterPro" id="IPR035986">
    <property type="entry name" value="PKD_dom_sf"/>
</dbReference>
<dbReference type="SUPFAM" id="SSF51445">
    <property type="entry name" value="(Trans)glycosidases"/>
    <property type="match status" value="1"/>
</dbReference>
<dbReference type="InterPro" id="IPR052750">
    <property type="entry name" value="GH18_Chitinase"/>
</dbReference>
<dbReference type="EC" id="3.2.1.14" evidence="2"/>
<dbReference type="SMART" id="SM00495">
    <property type="entry name" value="ChtBD3"/>
    <property type="match status" value="4"/>
</dbReference>
<accession>A0A0H3FGZ0</accession>
<dbReference type="Proteomes" id="UP001598201">
    <property type="component" value="Unassembled WGS sequence"/>
</dbReference>
<name>A0A0H3FGZ0_RAHSY</name>
<feature type="signal peptide" evidence="10">
    <location>
        <begin position="1"/>
        <end position="24"/>
    </location>
</feature>
<dbReference type="eggNOG" id="COG3979">
    <property type="taxonomic scope" value="Bacteria"/>
</dbReference>
<dbReference type="GO" id="GO:0008843">
    <property type="term" value="F:endochitinase activity"/>
    <property type="evidence" value="ECO:0007669"/>
    <property type="project" value="UniProtKB-EC"/>
</dbReference>
<dbReference type="AlphaFoldDB" id="A0A0H3FGZ0"/>
<dbReference type="InterPro" id="IPR001223">
    <property type="entry name" value="Glyco_hydro18_cat"/>
</dbReference>
<evidence type="ECO:0000256" key="5">
    <source>
        <dbReference type="ARBA" id="ARBA00022801"/>
    </source>
</evidence>
<keyword evidence="8 12" id="KW-0326">Glycosidase</keyword>
<comment type="catalytic activity">
    <reaction evidence="1">
        <text>Random endo-hydrolysis of N-acetyl-beta-D-glucosaminide (1-&gt;4)-beta-linkages in chitin and chitodextrins.</text>
        <dbReference type="EC" id="3.2.1.14"/>
    </reaction>
</comment>
<evidence type="ECO:0000313" key="15">
    <source>
        <dbReference type="Proteomes" id="UP001598201"/>
    </source>
</evidence>